<reference evidence="1 2" key="1">
    <citation type="journal article" date="2019" name="Int. J. Syst. Evol. Microbiol.">
        <title>The Global Catalogue of Microorganisms (GCM) 10K type strain sequencing project: providing services to taxonomists for standard genome sequencing and annotation.</title>
        <authorList>
            <consortium name="The Broad Institute Genomics Platform"/>
            <consortium name="The Broad Institute Genome Sequencing Center for Infectious Disease"/>
            <person name="Wu L."/>
            <person name="Ma J."/>
        </authorList>
    </citation>
    <scope>NUCLEOTIDE SEQUENCE [LARGE SCALE GENOMIC DNA]</scope>
    <source>
        <strain evidence="1 2">DT72</strain>
    </source>
</reference>
<dbReference type="RefSeq" id="WP_276279203.1">
    <property type="nucleotide sequence ID" value="NZ_CP119809.1"/>
</dbReference>
<evidence type="ECO:0000313" key="1">
    <source>
        <dbReference type="EMBL" id="MFC7079714.1"/>
    </source>
</evidence>
<organism evidence="1 2">
    <name type="scientific">Halorussus caseinilyticus</name>
    <dbReference type="NCBI Taxonomy" id="3034025"/>
    <lineage>
        <taxon>Archaea</taxon>
        <taxon>Methanobacteriati</taxon>
        <taxon>Methanobacteriota</taxon>
        <taxon>Stenosarchaea group</taxon>
        <taxon>Halobacteria</taxon>
        <taxon>Halobacteriales</taxon>
        <taxon>Haladaptataceae</taxon>
        <taxon>Halorussus</taxon>
    </lineage>
</organism>
<keyword evidence="2" id="KW-1185">Reference proteome</keyword>
<dbReference type="Proteomes" id="UP001596407">
    <property type="component" value="Unassembled WGS sequence"/>
</dbReference>
<comment type="caution">
    <text evidence="1">The sequence shown here is derived from an EMBL/GenBank/DDBJ whole genome shotgun (WGS) entry which is preliminary data.</text>
</comment>
<dbReference type="InterPro" id="IPR014518">
    <property type="entry name" value="UCP022079"/>
</dbReference>
<dbReference type="PIRSF" id="PIRSF022079">
    <property type="entry name" value="UCP022079"/>
    <property type="match status" value="1"/>
</dbReference>
<dbReference type="Pfam" id="PF09920">
    <property type="entry name" value="DUF2150"/>
    <property type="match status" value="1"/>
</dbReference>
<sequence>MSAPPEEFYSDERWQNWLDRIREEDIDPEDEDSARLLLNLQDDVAIAVAKIVTAYDDGDIDEEEATDELTDIREVVLDEVSFENDDKAMLIDGVQTSLVCVFYAAEQYVAEGAADEAAVEEYVLEAGRAEEAEDLDSALGLVAAGGTRIIDGEELDMSVTEELEYGLVTEWVNGLDSLQSAMSDPEVVEEEDEADE</sequence>
<dbReference type="GeneID" id="79303766"/>
<accession>A0ABD5WGS1</accession>
<protein>
    <submittedName>
        <fullName evidence="1">DUF2150 family protein</fullName>
    </submittedName>
</protein>
<dbReference type="EMBL" id="JBHSZH010000005">
    <property type="protein sequence ID" value="MFC7079714.1"/>
    <property type="molecule type" value="Genomic_DNA"/>
</dbReference>
<name>A0ABD5WGS1_9EURY</name>
<proteinExistence type="predicted"/>
<dbReference type="AlphaFoldDB" id="A0ABD5WGS1"/>
<gene>
    <name evidence="1" type="ORF">ACFQJ6_05725</name>
</gene>
<evidence type="ECO:0000313" key="2">
    <source>
        <dbReference type="Proteomes" id="UP001596407"/>
    </source>
</evidence>